<proteinExistence type="predicted"/>
<dbReference type="AlphaFoldDB" id="A0A0A1TJK3"/>
<evidence type="ECO:0000313" key="3">
    <source>
        <dbReference type="Proteomes" id="UP000039046"/>
    </source>
</evidence>
<dbReference type="EMBL" id="CDHN01000003">
    <property type="protein sequence ID" value="CEJ89972.1"/>
    <property type="molecule type" value="Genomic_DNA"/>
</dbReference>
<evidence type="ECO:0000256" key="1">
    <source>
        <dbReference type="SAM" id="MobiDB-lite"/>
    </source>
</evidence>
<dbReference type="HOGENOM" id="CLU_644335_0_0_1"/>
<dbReference type="Gene3D" id="3.40.50.300">
    <property type="entry name" value="P-loop containing nucleotide triphosphate hydrolases"/>
    <property type="match status" value="1"/>
</dbReference>
<name>A0A0A1TJK3_9HYPO</name>
<keyword evidence="3" id="KW-1185">Reference proteome</keyword>
<sequence length="426" mass="48719">MEHSEKKSISDYTTDDDESACLKKEAAGEGAESSGGAADVFSMLWKQTGLSSISDTIRTKRSSYHAQQRSAAVDRQILQDLLDSKLKATVFHYGKPDLLFQHWLKSKNDAECQKYQAKDLYTALCNRLHRHVQAIIETAEYCATHYNTMCGSKPSPERHKDEIAQLQQVLEILQDHDRVSEVEDTVEKLFEKETDWCLQAQQILGWDVTKDATYRPVRRLKDIIQQDYALSPHDRVFIHYEKMHTGPSCTDCSCRSFTLDALEWTAEFFNTRYLFSCGSSRQKRQLGHSCDLLITIRDIAEYDGSCVEGSNPYITEWILTLDAELSSKSIADATKLVVLGGLRRFRQRLPDSPLSRIFPEYKDGAVDEGVEFVRNKLLDAANGRKFELYIGELGDPELLELIERRIKESATRRRQQMLDTIGYSET</sequence>
<protein>
    <submittedName>
        <fullName evidence="2">Uncharacterized protein</fullName>
    </submittedName>
</protein>
<dbReference type="GO" id="GO:0007165">
    <property type="term" value="P:signal transduction"/>
    <property type="evidence" value="ECO:0007669"/>
    <property type="project" value="InterPro"/>
</dbReference>
<feature type="region of interest" description="Disordered" evidence="1">
    <location>
        <begin position="1"/>
        <end position="35"/>
    </location>
</feature>
<dbReference type="Gene3D" id="1.10.400.10">
    <property type="entry name" value="GI Alpha 1, domain 2-like"/>
    <property type="match status" value="1"/>
</dbReference>
<organism evidence="2 3">
    <name type="scientific">[Torrubiella] hemipterigena</name>
    <dbReference type="NCBI Taxonomy" id="1531966"/>
    <lineage>
        <taxon>Eukaryota</taxon>
        <taxon>Fungi</taxon>
        <taxon>Dikarya</taxon>
        <taxon>Ascomycota</taxon>
        <taxon>Pezizomycotina</taxon>
        <taxon>Sordariomycetes</taxon>
        <taxon>Hypocreomycetidae</taxon>
        <taxon>Hypocreales</taxon>
        <taxon>Clavicipitaceae</taxon>
        <taxon>Clavicipitaceae incertae sedis</taxon>
        <taxon>'Torrubiella' clade</taxon>
    </lineage>
</organism>
<dbReference type="InterPro" id="IPR011025">
    <property type="entry name" value="GproteinA_insert"/>
</dbReference>
<accession>A0A0A1TJK3</accession>
<dbReference type="InterPro" id="IPR027417">
    <property type="entry name" value="P-loop_NTPase"/>
</dbReference>
<gene>
    <name evidence="2" type="ORF">VHEMI05786</name>
</gene>
<dbReference type="Proteomes" id="UP000039046">
    <property type="component" value="Unassembled WGS sequence"/>
</dbReference>
<dbReference type="OrthoDB" id="5817230at2759"/>
<reference evidence="2 3" key="1">
    <citation type="journal article" date="2015" name="Genome Announc.">
        <title>Draft Genome Sequence and Gene Annotation of the Entomopathogenic Fungus Verticillium hemipterigenum.</title>
        <authorList>
            <person name="Horn F."/>
            <person name="Habel A."/>
            <person name="Scharf D.H."/>
            <person name="Dworschak J."/>
            <person name="Brakhage A.A."/>
            <person name="Guthke R."/>
            <person name="Hertweck C."/>
            <person name="Linde J."/>
        </authorList>
    </citation>
    <scope>NUCLEOTIDE SEQUENCE [LARGE SCALE GENOMIC DNA]</scope>
</reference>
<evidence type="ECO:0000313" key="2">
    <source>
        <dbReference type="EMBL" id="CEJ89972.1"/>
    </source>
</evidence>